<protein>
    <submittedName>
        <fullName evidence="1">Uncharacterized protein</fullName>
    </submittedName>
</protein>
<evidence type="ECO:0000313" key="2">
    <source>
        <dbReference type="Proteomes" id="UP000531561"/>
    </source>
</evidence>
<proteinExistence type="predicted"/>
<organism evidence="1 2">
    <name type="scientific">Botrytis fragariae</name>
    <dbReference type="NCBI Taxonomy" id="1964551"/>
    <lineage>
        <taxon>Eukaryota</taxon>
        <taxon>Fungi</taxon>
        <taxon>Dikarya</taxon>
        <taxon>Ascomycota</taxon>
        <taxon>Pezizomycotina</taxon>
        <taxon>Leotiomycetes</taxon>
        <taxon>Helotiales</taxon>
        <taxon>Sclerotiniaceae</taxon>
        <taxon>Botrytis</taxon>
    </lineage>
</organism>
<gene>
    <name evidence="1" type="ORF">Bfra_009643</name>
</gene>
<sequence>MCCFLLIQPADLYAYQTKPIGMHRGTRKKSNPLDLTIPRKASDEAKLEIKICVSKRIDAIKVGYFCENTSHIQNVAKGKKKEIYKKGRSFALVKAHTRNRSDRSICGGEAPNTLRYLAYSSIDTYHHYQHYQHYQYSNTKAEGLRSETADSRNKVAVKIRDRNL</sequence>
<comment type="caution">
    <text evidence="1">The sequence shown here is derived from an EMBL/GenBank/DDBJ whole genome shotgun (WGS) entry which is preliminary data.</text>
</comment>
<dbReference type="Proteomes" id="UP000531561">
    <property type="component" value="Unassembled WGS sequence"/>
</dbReference>
<reference evidence="1 2" key="1">
    <citation type="journal article" date="2020" name="Phytopathology">
        <title>A high-quality genome resource of Botrytis fragariae, a new and rapidly spreading fungal pathogen causing strawberry gray mold in the U.S.A.</title>
        <authorList>
            <person name="Wu Y."/>
            <person name="Saski C.A."/>
            <person name="Schnabel G."/>
            <person name="Xiao S."/>
            <person name="Hu M."/>
        </authorList>
    </citation>
    <scope>NUCLEOTIDE SEQUENCE [LARGE SCALE GENOMIC DNA]</scope>
    <source>
        <strain evidence="1 2">BVB16</strain>
    </source>
</reference>
<keyword evidence="2" id="KW-1185">Reference proteome</keyword>
<dbReference type="OrthoDB" id="10572794at2759"/>
<dbReference type="EMBL" id="JABFCT010000014">
    <property type="protein sequence ID" value="KAF5870260.1"/>
    <property type="molecule type" value="Genomic_DNA"/>
</dbReference>
<accession>A0A8H6AN13</accession>
<name>A0A8H6AN13_9HELO</name>
<dbReference type="GeneID" id="59263676"/>
<evidence type="ECO:0000313" key="1">
    <source>
        <dbReference type="EMBL" id="KAF5870260.1"/>
    </source>
</evidence>
<dbReference type="AlphaFoldDB" id="A0A8H6AN13"/>
<dbReference type="RefSeq" id="XP_037189207.1">
    <property type="nucleotide sequence ID" value="XM_037339984.1"/>
</dbReference>